<dbReference type="EMBL" id="MEWR01000004">
    <property type="protein sequence ID" value="OGC82565.1"/>
    <property type="molecule type" value="Genomic_DNA"/>
</dbReference>
<proteinExistence type="predicted"/>
<organism evidence="1 2">
    <name type="scientific">Candidatus Abawacabacteria bacterium RBG_16_42_10</name>
    <dbReference type="NCBI Taxonomy" id="1817814"/>
    <lineage>
        <taxon>Bacteria</taxon>
        <taxon>Candidatus Abawacaibacteriota</taxon>
    </lineage>
</organism>
<reference evidence="1 2" key="1">
    <citation type="journal article" date="2016" name="Nat. Commun.">
        <title>Thousands of microbial genomes shed light on interconnected biogeochemical processes in an aquifer system.</title>
        <authorList>
            <person name="Anantharaman K."/>
            <person name="Brown C.T."/>
            <person name="Hug L.A."/>
            <person name="Sharon I."/>
            <person name="Castelle C.J."/>
            <person name="Probst A.J."/>
            <person name="Thomas B.C."/>
            <person name="Singh A."/>
            <person name="Wilkins M.J."/>
            <person name="Karaoz U."/>
            <person name="Brodie E.L."/>
            <person name="Williams K.H."/>
            <person name="Hubbard S.S."/>
            <person name="Banfield J.F."/>
        </authorList>
    </citation>
    <scope>NUCLEOTIDE SEQUENCE [LARGE SCALE GENOMIC DNA]</scope>
</reference>
<dbReference type="Proteomes" id="UP000177614">
    <property type="component" value="Unassembled WGS sequence"/>
</dbReference>
<gene>
    <name evidence="1" type="ORF">A2V81_01280</name>
</gene>
<name>A0A1F4XLJ6_9BACT</name>
<comment type="caution">
    <text evidence="1">The sequence shown here is derived from an EMBL/GenBank/DDBJ whole genome shotgun (WGS) entry which is preliminary data.</text>
</comment>
<dbReference type="InterPro" id="IPR024524">
    <property type="entry name" value="DUF3800"/>
</dbReference>
<sequence>MYIDESGNTAYNLEDGASKFLVLTGCIIHEDNRHTIETQFRAIKKKYYQNEDIEVKSNFLRNANPDIAYHSPLKLYNRETYDNLEHEIASFLKDLPIQLISVVVDKHAYWAGSPNQKPYNAAYLLLLEAFQKFLEEKNKLGICVIDPREGQVNKSFLGDELENIHHSARWSNSKDWIECPRVVERLLYAPSDRTIGIQIADLFCYPIFHVFEYNKLLSEYWRCWELSYPKLLADGLKIFPEESKKGLRTMSETHF</sequence>
<protein>
    <recommendedName>
        <fullName evidence="3">DUF3800 domain-containing protein</fullName>
    </recommendedName>
</protein>
<accession>A0A1F4XLJ6</accession>
<dbReference type="Pfam" id="PF12686">
    <property type="entry name" value="DUF3800"/>
    <property type="match status" value="1"/>
</dbReference>
<evidence type="ECO:0008006" key="3">
    <source>
        <dbReference type="Google" id="ProtNLM"/>
    </source>
</evidence>
<evidence type="ECO:0000313" key="2">
    <source>
        <dbReference type="Proteomes" id="UP000177614"/>
    </source>
</evidence>
<dbReference type="AlphaFoldDB" id="A0A1F4XLJ6"/>
<evidence type="ECO:0000313" key="1">
    <source>
        <dbReference type="EMBL" id="OGC82565.1"/>
    </source>
</evidence>